<gene>
    <name evidence="1" type="ORF">Aple_099210</name>
</gene>
<protein>
    <submittedName>
        <fullName evidence="1">Uncharacterized protein</fullName>
    </submittedName>
</protein>
<reference evidence="1 2" key="1">
    <citation type="submission" date="2019-10" db="EMBL/GenBank/DDBJ databases">
        <title>Whole genome shotgun sequence of Acrocarpospora pleiomorpha NBRC 16267.</title>
        <authorList>
            <person name="Ichikawa N."/>
            <person name="Kimura A."/>
            <person name="Kitahashi Y."/>
            <person name="Komaki H."/>
            <person name="Oguchi A."/>
        </authorList>
    </citation>
    <scope>NUCLEOTIDE SEQUENCE [LARGE SCALE GENOMIC DNA]</scope>
    <source>
        <strain evidence="1 2">NBRC 16267</strain>
    </source>
</reference>
<proteinExistence type="predicted"/>
<dbReference type="Proteomes" id="UP000377595">
    <property type="component" value="Unassembled WGS sequence"/>
</dbReference>
<comment type="caution">
    <text evidence="1">The sequence shown here is derived from an EMBL/GenBank/DDBJ whole genome shotgun (WGS) entry which is preliminary data.</text>
</comment>
<dbReference type="SUPFAM" id="SSF47598">
    <property type="entry name" value="Ribbon-helix-helix"/>
    <property type="match status" value="1"/>
</dbReference>
<name>A0A5M3Y117_9ACTN</name>
<evidence type="ECO:0000313" key="2">
    <source>
        <dbReference type="Proteomes" id="UP000377595"/>
    </source>
</evidence>
<evidence type="ECO:0000313" key="1">
    <source>
        <dbReference type="EMBL" id="GES27022.1"/>
    </source>
</evidence>
<dbReference type="InterPro" id="IPR010985">
    <property type="entry name" value="Ribbon_hlx_hlx"/>
</dbReference>
<keyword evidence="2" id="KW-1185">Reference proteome</keyword>
<sequence length="87" mass="9749">MYDSGMTAKKIGISLPEDLYEWVRSGVDSGRSDSVSERIATVLAAERARDLWLAEQERVFGALPADPDADAYWKERLRMSPTEIDEG</sequence>
<accession>A0A5M3Y117</accession>
<dbReference type="EMBL" id="BLAF01000106">
    <property type="protein sequence ID" value="GES27022.1"/>
    <property type="molecule type" value="Genomic_DNA"/>
</dbReference>
<dbReference type="AlphaFoldDB" id="A0A5M3Y117"/>
<dbReference type="GO" id="GO:0006355">
    <property type="term" value="P:regulation of DNA-templated transcription"/>
    <property type="evidence" value="ECO:0007669"/>
    <property type="project" value="InterPro"/>
</dbReference>
<organism evidence="1 2">
    <name type="scientific">Acrocarpospora pleiomorpha</name>
    <dbReference type="NCBI Taxonomy" id="90975"/>
    <lineage>
        <taxon>Bacteria</taxon>
        <taxon>Bacillati</taxon>
        <taxon>Actinomycetota</taxon>
        <taxon>Actinomycetes</taxon>
        <taxon>Streptosporangiales</taxon>
        <taxon>Streptosporangiaceae</taxon>
        <taxon>Acrocarpospora</taxon>
    </lineage>
</organism>